<protein>
    <submittedName>
        <fullName evidence="1">Uncharacterized protein</fullName>
    </submittedName>
</protein>
<organism evidence="1 2">
    <name type="scientific">Lupinus albus</name>
    <name type="common">White lupine</name>
    <name type="synonym">Lupinus termis</name>
    <dbReference type="NCBI Taxonomy" id="3870"/>
    <lineage>
        <taxon>Eukaryota</taxon>
        <taxon>Viridiplantae</taxon>
        <taxon>Streptophyta</taxon>
        <taxon>Embryophyta</taxon>
        <taxon>Tracheophyta</taxon>
        <taxon>Spermatophyta</taxon>
        <taxon>Magnoliopsida</taxon>
        <taxon>eudicotyledons</taxon>
        <taxon>Gunneridae</taxon>
        <taxon>Pentapetalae</taxon>
        <taxon>rosids</taxon>
        <taxon>fabids</taxon>
        <taxon>Fabales</taxon>
        <taxon>Fabaceae</taxon>
        <taxon>Papilionoideae</taxon>
        <taxon>50 kb inversion clade</taxon>
        <taxon>genistoids sensu lato</taxon>
        <taxon>core genistoids</taxon>
        <taxon>Genisteae</taxon>
        <taxon>Lupinus</taxon>
    </lineage>
</organism>
<reference evidence="2" key="1">
    <citation type="journal article" date="2020" name="Nat. Commun.">
        <title>Genome sequence of the cluster root forming white lupin.</title>
        <authorList>
            <person name="Hufnagel B."/>
            <person name="Marques A."/>
            <person name="Soriano A."/>
            <person name="Marques L."/>
            <person name="Divol F."/>
            <person name="Doumas P."/>
            <person name="Sallet E."/>
            <person name="Mancinotti D."/>
            <person name="Carrere S."/>
            <person name="Marande W."/>
            <person name="Arribat S."/>
            <person name="Keller J."/>
            <person name="Huneau C."/>
            <person name="Blein T."/>
            <person name="Aime D."/>
            <person name="Laguerre M."/>
            <person name="Taylor J."/>
            <person name="Schubert V."/>
            <person name="Nelson M."/>
            <person name="Geu-Flores F."/>
            <person name="Crespi M."/>
            <person name="Gallardo-Guerrero K."/>
            <person name="Delaux P.-M."/>
            <person name="Salse J."/>
            <person name="Berges H."/>
            <person name="Guyot R."/>
            <person name="Gouzy J."/>
            <person name="Peret B."/>
        </authorList>
    </citation>
    <scope>NUCLEOTIDE SEQUENCE [LARGE SCALE GENOMIC DNA]</scope>
    <source>
        <strain evidence="2">cv. Amiga</strain>
    </source>
</reference>
<dbReference type="AlphaFoldDB" id="A0A6A4Q3I8"/>
<keyword evidence="2" id="KW-1185">Reference proteome</keyword>
<comment type="caution">
    <text evidence="1">The sequence shown here is derived from an EMBL/GenBank/DDBJ whole genome shotgun (WGS) entry which is preliminary data.</text>
</comment>
<accession>A0A6A4Q3I8</accession>
<name>A0A6A4Q3I8_LUPAL</name>
<sequence>MQLIQIFNSSIFPKPIFKSVQLVRKYFDIVVYLFGKVFFGRTKLGTHSGINLPYVVMIRPCDIDFSYVVLIRLCGIDFSYVVLIRPCGIDLPYVVLN</sequence>
<gene>
    <name evidence="1" type="ORF">Lalb_Chr08g0233491</name>
</gene>
<proteinExistence type="predicted"/>
<evidence type="ECO:0000313" key="1">
    <source>
        <dbReference type="EMBL" id="KAE9608252.1"/>
    </source>
</evidence>
<dbReference type="Proteomes" id="UP000447434">
    <property type="component" value="Chromosome 8"/>
</dbReference>
<evidence type="ECO:0000313" key="2">
    <source>
        <dbReference type="Proteomes" id="UP000447434"/>
    </source>
</evidence>
<dbReference type="EMBL" id="WOCE01000008">
    <property type="protein sequence ID" value="KAE9608252.1"/>
    <property type="molecule type" value="Genomic_DNA"/>
</dbReference>